<dbReference type="SUPFAM" id="SSF51735">
    <property type="entry name" value="NAD(P)-binding Rossmann-fold domains"/>
    <property type="match status" value="1"/>
</dbReference>
<dbReference type="AlphaFoldDB" id="A0A3A6QQY2"/>
<evidence type="ECO:0000256" key="1">
    <source>
        <dbReference type="ARBA" id="ARBA00006484"/>
    </source>
</evidence>
<evidence type="ECO:0000256" key="2">
    <source>
        <dbReference type="ARBA" id="ARBA00023002"/>
    </source>
</evidence>
<protein>
    <submittedName>
        <fullName evidence="4">SDR family NAD(P)-dependent oxidoreductase</fullName>
    </submittedName>
</protein>
<keyword evidence="5" id="KW-1185">Reference proteome</keyword>
<dbReference type="InterPro" id="IPR002347">
    <property type="entry name" value="SDR_fam"/>
</dbReference>
<comment type="similarity">
    <text evidence="1 3">Belongs to the short-chain dehydrogenases/reductases (SDR) family.</text>
</comment>
<dbReference type="Gene3D" id="3.40.50.720">
    <property type="entry name" value="NAD(P)-binding Rossmann-like Domain"/>
    <property type="match status" value="1"/>
</dbReference>
<sequence>MNVMITGATSGIGNELALMYAKQGDSVIACGRNQQNLDDLTMSNPAITPLCFDLTDYHHYPNIDDEIDVLIFNAGDCRYIDNALEFDGKLFADIININLISVGYGIERWIKNIKKGGRVVFISSSAGLLPLPRAEAYGASKAALTYLAQTLAVTLKKHDINVTVVHPGFVDTPLTQRNTFPMPMIIDRHQAAEKIIQGIEKGKSEINCPFLFVFIMKCLRYLPSALWQRVATRMS</sequence>
<proteinExistence type="inferred from homology"/>
<dbReference type="InterPro" id="IPR020904">
    <property type="entry name" value="Sc_DH/Rdtase_CS"/>
</dbReference>
<dbReference type="OrthoDB" id="335726at2"/>
<comment type="caution">
    <text evidence="4">The sequence shown here is derived from an EMBL/GenBank/DDBJ whole genome shotgun (WGS) entry which is preliminary data.</text>
</comment>
<dbReference type="EMBL" id="QVMU01000003">
    <property type="protein sequence ID" value="RJX73678.1"/>
    <property type="molecule type" value="Genomic_DNA"/>
</dbReference>
<evidence type="ECO:0000313" key="5">
    <source>
        <dbReference type="Proteomes" id="UP000273252"/>
    </source>
</evidence>
<dbReference type="InterPro" id="IPR036291">
    <property type="entry name" value="NAD(P)-bd_dom_sf"/>
</dbReference>
<gene>
    <name evidence="4" type="ORF">DZ860_05460</name>
</gene>
<dbReference type="GO" id="GO:0016491">
    <property type="term" value="F:oxidoreductase activity"/>
    <property type="evidence" value="ECO:0007669"/>
    <property type="project" value="UniProtKB-KW"/>
</dbReference>
<dbReference type="PRINTS" id="PR00081">
    <property type="entry name" value="GDHRDH"/>
</dbReference>
<dbReference type="PANTHER" id="PTHR44196">
    <property type="entry name" value="DEHYDROGENASE/REDUCTASE SDR FAMILY MEMBER 7B"/>
    <property type="match status" value="1"/>
</dbReference>
<evidence type="ECO:0000313" key="4">
    <source>
        <dbReference type="EMBL" id="RJX73678.1"/>
    </source>
</evidence>
<dbReference type="GO" id="GO:0016020">
    <property type="term" value="C:membrane"/>
    <property type="evidence" value="ECO:0007669"/>
    <property type="project" value="TreeGrafter"/>
</dbReference>
<name>A0A3A6QQY2_9VIBR</name>
<dbReference type="RefSeq" id="WP_120029919.1">
    <property type="nucleotide sequence ID" value="NZ_QVMU01000003.1"/>
</dbReference>
<accession>A0A3A6QQY2</accession>
<dbReference type="Pfam" id="PF00106">
    <property type="entry name" value="adh_short"/>
    <property type="match status" value="1"/>
</dbReference>
<dbReference type="PRINTS" id="PR00080">
    <property type="entry name" value="SDRFAMILY"/>
</dbReference>
<evidence type="ECO:0000256" key="3">
    <source>
        <dbReference type="RuleBase" id="RU000363"/>
    </source>
</evidence>
<dbReference type="PANTHER" id="PTHR44196:SF1">
    <property type="entry name" value="DEHYDROGENASE_REDUCTASE SDR FAMILY MEMBER 7B"/>
    <property type="match status" value="1"/>
</dbReference>
<reference evidence="4 5" key="1">
    <citation type="submission" date="2018-08" db="EMBL/GenBank/DDBJ databases">
        <title>Vibrio isolated from the Eastern China Marginal Seas.</title>
        <authorList>
            <person name="Li Y."/>
        </authorList>
    </citation>
    <scope>NUCLEOTIDE SEQUENCE [LARGE SCALE GENOMIC DNA]</scope>
    <source>
        <strain evidence="4 5">BEI233</strain>
    </source>
</reference>
<keyword evidence="2" id="KW-0560">Oxidoreductase</keyword>
<dbReference type="Proteomes" id="UP000273252">
    <property type="component" value="Unassembled WGS sequence"/>
</dbReference>
<dbReference type="PROSITE" id="PS00061">
    <property type="entry name" value="ADH_SHORT"/>
    <property type="match status" value="1"/>
</dbReference>
<organism evidence="4 5">
    <name type="scientific">Vibrio sinensis</name>
    <dbReference type="NCBI Taxonomy" id="2302434"/>
    <lineage>
        <taxon>Bacteria</taxon>
        <taxon>Pseudomonadati</taxon>
        <taxon>Pseudomonadota</taxon>
        <taxon>Gammaproteobacteria</taxon>
        <taxon>Vibrionales</taxon>
        <taxon>Vibrionaceae</taxon>
        <taxon>Vibrio</taxon>
    </lineage>
</organism>